<evidence type="ECO:0000313" key="2">
    <source>
        <dbReference type="EMBL" id="ETA70989.1"/>
    </source>
</evidence>
<dbReference type="SUPFAM" id="SSF48498">
    <property type="entry name" value="Tetracyclin repressor-like, C-terminal domain"/>
    <property type="match status" value="1"/>
</dbReference>
<proteinExistence type="predicted"/>
<evidence type="ECO:0000313" key="3">
    <source>
        <dbReference type="Proteomes" id="UP000019485"/>
    </source>
</evidence>
<dbReference type="Gene3D" id="1.10.357.10">
    <property type="entry name" value="Tetracycline Repressor, domain 2"/>
    <property type="match status" value="1"/>
</dbReference>
<accession>W9DVW5</accession>
<dbReference type="InterPro" id="IPR009057">
    <property type="entry name" value="Homeodomain-like_sf"/>
</dbReference>
<keyword evidence="3" id="KW-1185">Reference proteome</keyword>
<dbReference type="HOGENOM" id="CLU_069356_21_0_11"/>
<dbReference type="AlphaFoldDB" id="W9DVW5"/>
<protein>
    <recommendedName>
        <fullName evidence="1">Tetracyclin repressor-like C-terminal group 31 domain-containing protein</fullName>
    </recommendedName>
</protein>
<dbReference type="Pfam" id="PF17940">
    <property type="entry name" value="TetR_C_31"/>
    <property type="match status" value="1"/>
</dbReference>
<comment type="caution">
    <text evidence="2">The sequence shown here is derived from an EMBL/GenBank/DDBJ whole genome shotgun (WGS) entry which is preliminary data.</text>
</comment>
<evidence type="ECO:0000259" key="1">
    <source>
        <dbReference type="Pfam" id="PF17940"/>
    </source>
</evidence>
<dbReference type="Proteomes" id="UP000019485">
    <property type="component" value="Unassembled WGS sequence"/>
</dbReference>
<reference evidence="2 3" key="1">
    <citation type="submission" date="2013-08" db="EMBL/GenBank/DDBJ databases">
        <authorList>
            <consortium name="DOE Joint Genome Institute"/>
            <person name="Eisen J."/>
            <person name="Huntemann M."/>
            <person name="Han J."/>
            <person name="Chen A."/>
            <person name="Kyrpides N."/>
            <person name="Mavromatis K."/>
            <person name="Markowitz V."/>
            <person name="Palaniappan K."/>
            <person name="Ivanova N."/>
            <person name="Schaumberg A."/>
            <person name="Pati A."/>
            <person name="Liolios K."/>
            <person name="Nordberg H.P."/>
            <person name="Cantor M.N."/>
            <person name="Hua S.X."/>
            <person name="Woyke T."/>
        </authorList>
    </citation>
    <scope>NUCLEOTIDE SEQUENCE [LARGE SCALE GENOMIC DNA]</scope>
    <source>
        <strain evidence="2 3">DSM 44927</strain>
    </source>
</reference>
<sequence length="211" mass="21911">MTATPRSRAEIVGDTAIAVLAAQGARGLTHRAVDRAAGLPPGSTSNHARTREALLTCALTRITELEAADAAAATAGQPVFDTGGDVRTALAAPIAAMLYRGLSRGRTRLLARYELALESTRRPALRALYDEASLPFRGPVAAMLAASGSAEPQRHAKMLIAWCEGVQFDAIAGAGAATPPAEAELRTGLEELLRGMLGTGRESSAIQGVDR</sequence>
<feature type="domain" description="Tetracyclin repressor-like C-terminal group 31" evidence="1">
    <location>
        <begin position="87"/>
        <end position="194"/>
    </location>
</feature>
<dbReference type="OrthoDB" id="7506349at2"/>
<dbReference type="RefSeq" id="WP_034260279.1">
    <property type="nucleotide sequence ID" value="NZ_KI632511.1"/>
</dbReference>
<dbReference type="PATRIC" id="fig|479430.3.peg.9"/>
<dbReference type="EMBL" id="AZAN01000001">
    <property type="protein sequence ID" value="ETA70989.1"/>
    <property type="molecule type" value="Genomic_DNA"/>
</dbReference>
<name>W9DVW5_9ACTN</name>
<dbReference type="InterPro" id="IPR036271">
    <property type="entry name" value="Tet_transcr_reg_TetR-rel_C_sf"/>
</dbReference>
<dbReference type="InterPro" id="IPR041583">
    <property type="entry name" value="TetR_C_31"/>
</dbReference>
<organism evidence="2 3">
    <name type="scientific">Actinospica robiniae DSM 44927</name>
    <dbReference type="NCBI Taxonomy" id="479430"/>
    <lineage>
        <taxon>Bacteria</taxon>
        <taxon>Bacillati</taxon>
        <taxon>Actinomycetota</taxon>
        <taxon>Actinomycetes</taxon>
        <taxon>Catenulisporales</taxon>
        <taxon>Actinospicaceae</taxon>
        <taxon>Actinospica</taxon>
    </lineage>
</organism>
<dbReference type="SUPFAM" id="SSF46689">
    <property type="entry name" value="Homeodomain-like"/>
    <property type="match status" value="1"/>
</dbReference>
<gene>
    <name evidence="2" type="ORF">ActroDRAFT_0006</name>
</gene>